<feature type="compositionally biased region" description="Basic and acidic residues" evidence="1">
    <location>
        <begin position="143"/>
        <end position="159"/>
    </location>
</feature>
<organism evidence="2 3">
    <name type="scientific">Puccinia coronata f. sp. avenae</name>
    <dbReference type="NCBI Taxonomy" id="200324"/>
    <lineage>
        <taxon>Eukaryota</taxon>
        <taxon>Fungi</taxon>
        <taxon>Dikarya</taxon>
        <taxon>Basidiomycota</taxon>
        <taxon>Pucciniomycotina</taxon>
        <taxon>Pucciniomycetes</taxon>
        <taxon>Pucciniales</taxon>
        <taxon>Pucciniaceae</taxon>
        <taxon>Puccinia</taxon>
    </lineage>
</organism>
<dbReference type="AlphaFoldDB" id="A0A2N5SMU3"/>
<evidence type="ECO:0000313" key="3">
    <source>
        <dbReference type="Proteomes" id="UP000235388"/>
    </source>
</evidence>
<comment type="caution">
    <text evidence="2">The sequence shown here is derived from an EMBL/GenBank/DDBJ whole genome shotgun (WGS) entry which is preliminary data.</text>
</comment>
<reference evidence="2 3" key="1">
    <citation type="submission" date="2017-11" db="EMBL/GenBank/DDBJ databases">
        <title>De novo assembly and phasing of dikaryotic genomes from two isolates of Puccinia coronata f. sp. avenae, the causal agent of oat crown rust.</title>
        <authorList>
            <person name="Miller M.E."/>
            <person name="Zhang Y."/>
            <person name="Omidvar V."/>
            <person name="Sperschneider J."/>
            <person name="Schwessinger B."/>
            <person name="Raley C."/>
            <person name="Palmer J.M."/>
            <person name="Garnica D."/>
            <person name="Upadhyaya N."/>
            <person name="Rathjen J."/>
            <person name="Taylor J.M."/>
            <person name="Park R.F."/>
            <person name="Dodds P.N."/>
            <person name="Hirsch C.D."/>
            <person name="Kianian S.F."/>
            <person name="Figueroa M."/>
        </authorList>
    </citation>
    <scope>NUCLEOTIDE SEQUENCE [LARGE SCALE GENOMIC DNA]</scope>
    <source>
        <strain evidence="2">12NC29</strain>
    </source>
</reference>
<name>A0A2N5SMU3_9BASI</name>
<feature type="compositionally biased region" description="Basic and acidic residues" evidence="1">
    <location>
        <begin position="1"/>
        <end position="13"/>
    </location>
</feature>
<evidence type="ECO:0000256" key="1">
    <source>
        <dbReference type="SAM" id="MobiDB-lite"/>
    </source>
</evidence>
<proteinExistence type="predicted"/>
<evidence type="ECO:0000313" key="2">
    <source>
        <dbReference type="EMBL" id="PLW14562.1"/>
    </source>
</evidence>
<accession>A0A2N5SMU3</accession>
<feature type="region of interest" description="Disordered" evidence="1">
    <location>
        <begin position="135"/>
        <end position="159"/>
    </location>
</feature>
<sequence length="159" mass="17306">MEGERPAPQRMFRDAPVNQEATPKQSELIKAHLRTEAPGHPCMSGESLDRTKLSFLNAAGNAALRLWDSLWAPAGRVKLLKTGQGAKRGFDVCRLQLDHPATPGGAESGVLVESGWTAGFGGNLTLTLTLLSQNDRRNKKRMAQGEHSRDERTMDGAQC</sequence>
<dbReference type="Proteomes" id="UP000235388">
    <property type="component" value="Unassembled WGS sequence"/>
</dbReference>
<feature type="region of interest" description="Disordered" evidence="1">
    <location>
        <begin position="1"/>
        <end position="24"/>
    </location>
</feature>
<protein>
    <submittedName>
        <fullName evidence="2">Uncharacterized protein</fullName>
    </submittedName>
</protein>
<keyword evidence="3" id="KW-1185">Reference proteome</keyword>
<gene>
    <name evidence="2" type="ORF">PCANC_15726</name>
</gene>
<dbReference type="EMBL" id="PGCJ01000918">
    <property type="protein sequence ID" value="PLW14562.1"/>
    <property type="molecule type" value="Genomic_DNA"/>
</dbReference>